<dbReference type="KEGG" id="uli:ETAA1_13650"/>
<gene>
    <name evidence="2" type="ORF">ETAA1_13650</name>
</gene>
<dbReference type="EMBL" id="CP036273">
    <property type="protein sequence ID" value="QDU19441.1"/>
    <property type="molecule type" value="Genomic_DNA"/>
</dbReference>
<organism evidence="2 3">
    <name type="scientific">Urbifossiella limnaea</name>
    <dbReference type="NCBI Taxonomy" id="2528023"/>
    <lineage>
        <taxon>Bacteria</taxon>
        <taxon>Pseudomonadati</taxon>
        <taxon>Planctomycetota</taxon>
        <taxon>Planctomycetia</taxon>
        <taxon>Gemmatales</taxon>
        <taxon>Gemmataceae</taxon>
        <taxon>Urbifossiella</taxon>
    </lineage>
</organism>
<evidence type="ECO:0000313" key="2">
    <source>
        <dbReference type="EMBL" id="QDU19441.1"/>
    </source>
</evidence>
<keyword evidence="3" id="KW-1185">Reference proteome</keyword>
<feature type="region of interest" description="Disordered" evidence="1">
    <location>
        <begin position="104"/>
        <end position="127"/>
    </location>
</feature>
<proteinExistence type="predicted"/>
<evidence type="ECO:0000313" key="3">
    <source>
        <dbReference type="Proteomes" id="UP000319576"/>
    </source>
</evidence>
<sequence>MCARADRPRLPLIDWLEVKPGVIYSTADLAGLMGVSESTAIRWVRGKRLSALPRGSARAPYRILGVELLKLLGNQAGALSRPSETASQRGARVEAAKARVRQLVGDSLGSRARRAPIPELGPPAAPH</sequence>
<dbReference type="AlphaFoldDB" id="A0A517XPK2"/>
<name>A0A517XPK2_9BACT</name>
<dbReference type="RefSeq" id="WP_145235433.1">
    <property type="nucleotide sequence ID" value="NZ_CP036273.1"/>
</dbReference>
<evidence type="ECO:0000256" key="1">
    <source>
        <dbReference type="SAM" id="MobiDB-lite"/>
    </source>
</evidence>
<dbReference type="OrthoDB" id="292087at2"/>
<accession>A0A517XPK2</accession>
<reference evidence="2 3" key="1">
    <citation type="submission" date="2019-02" db="EMBL/GenBank/DDBJ databases">
        <title>Deep-cultivation of Planctomycetes and their phenomic and genomic characterization uncovers novel biology.</title>
        <authorList>
            <person name="Wiegand S."/>
            <person name="Jogler M."/>
            <person name="Boedeker C."/>
            <person name="Pinto D."/>
            <person name="Vollmers J."/>
            <person name="Rivas-Marin E."/>
            <person name="Kohn T."/>
            <person name="Peeters S.H."/>
            <person name="Heuer A."/>
            <person name="Rast P."/>
            <person name="Oberbeckmann S."/>
            <person name="Bunk B."/>
            <person name="Jeske O."/>
            <person name="Meyerdierks A."/>
            <person name="Storesund J.E."/>
            <person name="Kallscheuer N."/>
            <person name="Luecker S."/>
            <person name="Lage O.M."/>
            <person name="Pohl T."/>
            <person name="Merkel B.J."/>
            <person name="Hornburger P."/>
            <person name="Mueller R.-W."/>
            <person name="Bruemmer F."/>
            <person name="Labrenz M."/>
            <person name="Spormann A.M."/>
            <person name="Op den Camp H."/>
            <person name="Overmann J."/>
            <person name="Amann R."/>
            <person name="Jetten M.S.M."/>
            <person name="Mascher T."/>
            <person name="Medema M.H."/>
            <person name="Devos D.P."/>
            <person name="Kaster A.-K."/>
            <person name="Ovreas L."/>
            <person name="Rohde M."/>
            <person name="Galperin M.Y."/>
            <person name="Jogler C."/>
        </authorList>
    </citation>
    <scope>NUCLEOTIDE SEQUENCE [LARGE SCALE GENOMIC DNA]</scope>
    <source>
        <strain evidence="2 3">ETA_A1</strain>
    </source>
</reference>
<dbReference type="Proteomes" id="UP000319576">
    <property type="component" value="Chromosome"/>
</dbReference>
<protein>
    <submittedName>
        <fullName evidence="2">Uncharacterized protein</fullName>
    </submittedName>
</protein>